<dbReference type="Gene3D" id="3.40.50.2000">
    <property type="entry name" value="Glycogen Phosphorylase B"/>
    <property type="match status" value="2"/>
</dbReference>
<dbReference type="RefSeq" id="WP_135112511.1">
    <property type="nucleotide sequence ID" value="NZ_JADGLL010000002.1"/>
</dbReference>
<gene>
    <name evidence="4" type="ORF">E4U02_01645</name>
</gene>
<dbReference type="EMBL" id="SPQB01000002">
    <property type="protein sequence ID" value="TFU34380.1"/>
    <property type="molecule type" value="Genomic_DNA"/>
</dbReference>
<feature type="domain" description="Glycosyl transferase family 1" evidence="3">
    <location>
        <begin position="202"/>
        <end position="329"/>
    </location>
</feature>
<reference evidence="4 5" key="1">
    <citation type="submission" date="2019-03" db="EMBL/GenBank/DDBJ databases">
        <title>Diversity of the mouse oral microbiome.</title>
        <authorList>
            <person name="Joseph S."/>
            <person name="Aduse-Opoku J."/>
            <person name="Curtis M."/>
            <person name="Wade W."/>
            <person name="Hashim A."/>
        </authorList>
    </citation>
    <scope>NUCLEOTIDE SEQUENCE [LARGE SCALE GENOMIC DNA]</scope>
    <source>
        <strain evidence="4 5">P1012</strain>
    </source>
</reference>
<dbReference type="OrthoDB" id="5136778at2"/>
<dbReference type="InterPro" id="IPR001296">
    <property type="entry name" value="Glyco_trans_1"/>
</dbReference>
<evidence type="ECO:0000313" key="4">
    <source>
        <dbReference type="EMBL" id="TFU34380.1"/>
    </source>
</evidence>
<dbReference type="PANTHER" id="PTHR12526">
    <property type="entry name" value="GLYCOSYLTRANSFERASE"/>
    <property type="match status" value="1"/>
</dbReference>
<keyword evidence="2 4" id="KW-0808">Transferase</keyword>
<dbReference type="Pfam" id="PF00534">
    <property type="entry name" value="Glycos_transf_1"/>
    <property type="match status" value="1"/>
</dbReference>
<organism evidence="4 5">
    <name type="scientific">Microbacterium paludicola</name>
    <dbReference type="NCBI Taxonomy" id="300019"/>
    <lineage>
        <taxon>Bacteria</taxon>
        <taxon>Bacillati</taxon>
        <taxon>Actinomycetota</taxon>
        <taxon>Actinomycetes</taxon>
        <taxon>Micrococcales</taxon>
        <taxon>Microbacteriaceae</taxon>
        <taxon>Microbacterium</taxon>
    </lineage>
</organism>
<name>A0A4Y9G127_9MICO</name>
<dbReference type="SUPFAM" id="SSF53756">
    <property type="entry name" value="UDP-Glycosyltransferase/glycogen phosphorylase"/>
    <property type="match status" value="1"/>
</dbReference>
<comment type="caution">
    <text evidence="4">The sequence shown here is derived from an EMBL/GenBank/DDBJ whole genome shotgun (WGS) entry which is preliminary data.</text>
</comment>
<keyword evidence="1" id="KW-0328">Glycosyltransferase</keyword>
<dbReference type="Proteomes" id="UP000298358">
    <property type="component" value="Unassembled WGS sequence"/>
</dbReference>
<evidence type="ECO:0000313" key="5">
    <source>
        <dbReference type="Proteomes" id="UP000298358"/>
    </source>
</evidence>
<protein>
    <submittedName>
        <fullName evidence="4">Glycosyltransferase</fullName>
    </submittedName>
</protein>
<dbReference type="GO" id="GO:0016757">
    <property type="term" value="F:glycosyltransferase activity"/>
    <property type="evidence" value="ECO:0007669"/>
    <property type="project" value="UniProtKB-KW"/>
</dbReference>
<proteinExistence type="predicted"/>
<sequence>MSIRVLSLYEGFFAGGARILHTNVVRALHASGQRHSVLSIASSAKREGTIQRMESDARYQTLTASGVPVRTLGRTAGASAPSPESYTDEELAIAAAAVADVDVILSLKEQPVGLLRALRDRGLMPDVPVIVCLHRSDPRHSGAALDHLVDAARDGLVTDVVSCAASTEMAYRRAGVHPERSVVIPNGIDLDVFRPGTQDEISETKRKLGIPEDAPVVVYAARFDPMKDPSLFLRAVAEHEREDERTHYVMCGAGMTRENAAFAELLEESGVAGTHRVHALGIRDDMPALYRIADIVALTSSFGEASPLCLLEGMASGAVPVTTDVGDAAVEVDGVGRVTTHLPADVAGHWRDVIDEPVPHRDGIDALRDRIGAHRMIDDYRDAIATAYAARMTPARAGAGADAPRR</sequence>
<accession>A0A4Y9G127</accession>
<evidence type="ECO:0000259" key="3">
    <source>
        <dbReference type="Pfam" id="PF00534"/>
    </source>
</evidence>
<evidence type="ECO:0000256" key="2">
    <source>
        <dbReference type="ARBA" id="ARBA00022679"/>
    </source>
</evidence>
<dbReference type="PANTHER" id="PTHR12526:SF510">
    <property type="entry name" value="D-INOSITOL 3-PHOSPHATE GLYCOSYLTRANSFERASE"/>
    <property type="match status" value="1"/>
</dbReference>
<dbReference type="AlphaFoldDB" id="A0A4Y9G127"/>
<evidence type="ECO:0000256" key="1">
    <source>
        <dbReference type="ARBA" id="ARBA00022676"/>
    </source>
</evidence>
<keyword evidence="5" id="KW-1185">Reference proteome</keyword>